<dbReference type="RefSeq" id="WP_201785911.1">
    <property type="nucleotide sequence ID" value="NZ_DF967972.1"/>
</dbReference>
<dbReference type="SUPFAM" id="SSF52540">
    <property type="entry name" value="P-loop containing nucleoside triphosphate hydrolases"/>
    <property type="match status" value="1"/>
</dbReference>
<keyword evidence="6" id="KW-0067">ATP-binding</keyword>
<evidence type="ECO:0000313" key="10">
    <source>
        <dbReference type="EMBL" id="GAP14335.1"/>
    </source>
</evidence>
<dbReference type="Pfam" id="PF00005">
    <property type="entry name" value="ABC_tran"/>
    <property type="match status" value="1"/>
</dbReference>
<proteinExistence type="inferred from homology"/>
<evidence type="ECO:0000256" key="2">
    <source>
        <dbReference type="ARBA" id="ARBA00005417"/>
    </source>
</evidence>
<dbReference type="EMBL" id="DF967972">
    <property type="protein sequence ID" value="GAP14335.1"/>
    <property type="molecule type" value="Genomic_DNA"/>
</dbReference>
<dbReference type="PANTHER" id="PTHR43553">
    <property type="entry name" value="HEAVY METAL TRANSPORTER"/>
    <property type="match status" value="1"/>
</dbReference>
<dbReference type="CDD" id="cd03225">
    <property type="entry name" value="ABC_cobalt_CbiO_domain1"/>
    <property type="match status" value="1"/>
</dbReference>
<comment type="subcellular location">
    <subcellularLocation>
        <location evidence="1">Cell membrane</location>
    </subcellularLocation>
</comment>
<dbReference type="STRING" id="360412.LARV_02102"/>
<dbReference type="InterPro" id="IPR017871">
    <property type="entry name" value="ABC_transporter-like_CS"/>
</dbReference>
<dbReference type="GO" id="GO:0016887">
    <property type="term" value="F:ATP hydrolysis activity"/>
    <property type="evidence" value="ECO:0007669"/>
    <property type="project" value="InterPro"/>
</dbReference>
<keyword evidence="5" id="KW-0547">Nucleotide-binding</keyword>
<dbReference type="InterPro" id="IPR027417">
    <property type="entry name" value="P-loop_NTPase"/>
</dbReference>
<dbReference type="GO" id="GO:0042626">
    <property type="term" value="F:ATPase-coupled transmembrane transporter activity"/>
    <property type="evidence" value="ECO:0007669"/>
    <property type="project" value="TreeGrafter"/>
</dbReference>
<keyword evidence="8" id="KW-0472">Membrane</keyword>
<dbReference type="InterPro" id="IPR015856">
    <property type="entry name" value="ABC_transpr_CbiO/EcfA_su"/>
</dbReference>
<evidence type="ECO:0000256" key="7">
    <source>
        <dbReference type="ARBA" id="ARBA00022967"/>
    </source>
</evidence>
<evidence type="ECO:0000256" key="3">
    <source>
        <dbReference type="ARBA" id="ARBA00022448"/>
    </source>
</evidence>
<dbReference type="GO" id="GO:0005524">
    <property type="term" value="F:ATP binding"/>
    <property type="evidence" value="ECO:0007669"/>
    <property type="project" value="UniProtKB-KW"/>
</dbReference>
<dbReference type="SMART" id="SM00382">
    <property type="entry name" value="AAA"/>
    <property type="match status" value="1"/>
</dbReference>
<accession>A0A0S7B9W9</accession>
<feature type="domain" description="ABC transporter" evidence="9">
    <location>
        <begin position="5"/>
        <end position="234"/>
    </location>
</feature>
<gene>
    <name evidence="10" type="ORF">LARV_02102</name>
</gene>
<dbReference type="PANTHER" id="PTHR43553:SF24">
    <property type="entry name" value="ENERGY-COUPLING FACTOR TRANSPORTER ATP-BINDING PROTEIN ECFA1"/>
    <property type="match status" value="1"/>
</dbReference>
<evidence type="ECO:0000256" key="4">
    <source>
        <dbReference type="ARBA" id="ARBA00022475"/>
    </source>
</evidence>
<keyword evidence="11" id="KW-1185">Reference proteome</keyword>
<evidence type="ECO:0000256" key="8">
    <source>
        <dbReference type="ARBA" id="ARBA00023136"/>
    </source>
</evidence>
<evidence type="ECO:0000256" key="5">
    <source>
        <dbReference type="ARBA" id="ARBA00022741"/>
    </source>
</evidence>
<dbReference type="GO" id="GO:0043190">
    <property type="term" value="C:ATP-binding cassette (ABC) transporter complex"/>
    <property type="evidence" value="ECO:0007669"/>
    <property type="project" value="TreeGrafter"/>
</dbReference>
<evidence type="ECO:0000259" key="9">
    <source>
        <dbReference type="PROSITE" id="PS50893"/>
    </source>
</evidence>
<organism evidence="10">
    <name type="scientific">Longilinea arvoryzae</name>
    <dbReference type="NCBI Taxonomy" id="360412"/>
    <lineage>
        <taxon>Bacteria</taxon>
        <taxon>Bacillati</taxon>
        <taxon>Chloroflexota</taxon>
        <taxon>Anaerolineae</taxon>
        <taxon>Anaerolineales</taxon>
        <taxon>Anaerolineaceae</taxon>
        <taxon>Longilinea</taxon>
    </lineage>
</organism>
<evidence type="ECO:0000313" key="11">
    <source>
        <dbReference type="Proteomes" id="UP000055060"/>
    </source>
</evidence>
<dbReference type="Proteomes" id="UP000055060">
    <property type="component" value="Unassembled WGS sequence"/>
</dbReference>
<dbReference type="FunFam" id="3.40.50.300:FF:000224">
    <property type="entry name" value="Energy-coupling factor transporter ATP-binding protein EcfA"/>
    <property type="match status" value="1"/>
</dbReference>
<dbReference type="InterPro" id="IPR050095">
    <property type="entry name" value="ECF_ABC_transporter_ATP-bd"/>
</dbReference>
<comment type="similarity">
    <text evidence="2">Belongs to the ABC transporter superfamily.</text>
</comment>
<keyword evidence="4" id="KW-1003">Cell membrane</keyword>
<protein>
    <submittedName>
        <fullName evidence="10">ABC-type cobalt transport system, ATPase component</fullName>
    </submittedName>
</protein>
<dbReference type="InterPro" id="IPR003439">
    <property type="entry name" value="ABC_transporter-like_ATP-bd"/>
</dbReference>
<name>A0A0S7B9W9_9CHLR</name>
<keyword evidence="7" id="KW-1278">Translocase</keyword>
<sequence>MEPIIEIKDLSYAYPDGKQALKDISLTVQSGEKIALVGPNGAGKSTLLYHLNGIFTGQGKIYLGGMELNKQNLGAIRAFVGLVFQNPDDQLFSTTVFEDVAYGPIYQGMDPATVQSRVEEALKAVHMEGYARRNPYHLSGGEKKRIAIATVLSMQPQVLVFDEPTSGLDPRARRELIELLQELPQTLLIATHDLSMVRILTPRTVILNQGSIVADGPTEEILRDEELLFVNGLR</sequence>
<dbReference type="Gene3D" id="3.40.50.300">
    <property type="entry name" value="P-loop containing nucleotide triphosphate hydrolases"/>
    <property type="match status" value="1"/>
</dbReference>
<dbReference type="AlphaFoldDB" id="A0A0S7B9W9"/>
<dbReference type="PROSITE" id="PS50893">
    <property type="entry name" value="ABC_TRANSPORTER_2"/>
    <property type="match status" value="1"/>
</dbReference>
<dbReference type="InterPro" id="IPR003593">
    <property type="entry name" value="AAA+_ATPase"/>
</dbReference>
<keyword evidence="3" id="KW-0813">Transport</keyword>
<reference evidence="10" key="1">
    <citation type="submission" date="2015-07" db="EMBL/GenBank/DDBJ databases">
        <title>Draft Genome Sequences of Anaerolinea thermolimosa IMO-1, Bellilinea caldifistulae GOMI-1, Leptolinea tardivitalis YMTK-2, Levilinea saccharolytica KIBI-1,Longilinea arvoryzae KOME-1, Previously Described as Members of the Anaerolineaceae (Chloroflexi).</title>
        <authorList>
            <person name="Sekiguchi Y."/>
            <person name="Ohashi A."/>
            <person name="Matsuura N."/>
            <person name="Tourlousse M.D."/>
        </authorList>
    </citation>
    <scope>NUCLEOTIDE SEQUENCE [LARGE SCALE GENOMIC DNA]</scope>
    <source>
        <strain evidence="10">KOME-1</strain>
    </source>
</reference>
<dbReference type="PROSITE" id="PS00211">
    <property type="entry name" value="ABC_TRANSPORTER_1"/>
    <property type="match status" value="1"/>
</dbReference>
<evidence type="ECO:0000256" key="6">
    <source>
        <dbReference type="ARBA" id="ARBA00022840"/>
    </source>
</evidence>
<evidence type="ECO:0000256" key="1">
    <source>
        <dbReference type="ARBA" id="ARBA00004236"/>
    </source>
</evidence>